<accession>A0A562T0D5</accession>
<organism evidence="1 2">
    <name type="scientific">Chitinophaga japonensis</name>
    <name type="common">Flexibacter japonensis</name>
    <dbReference type="NCBI Taxonomy" id="104662"/>
    <lineage>
        <taxon>Bacteria</taxon>
        <taxon>Pseudomonadati</taxon>
        <taxon>Bacteroidota</taxon>
        <taxon>Chitinophagia</taxon>
        <taxon>Chitinophagales</taxon>
        <taxon>Chitinophagaceae</taxon>
        <taxon>Chitinophaga</taxon>
    </lineage>
</organism>
<keyword evidence="1" id="KW-0378">Hydrolase</keyword>
<evidence type="ECO:0000313" key="1">
    <source>
        <dbReference type="EMBL" id="TWI86470.1"/>
    </source>
</evidence>
<keyword evidence="1" id="KW-0121">Carboxypeptidase</keyword>
<reference evidence="1 2" key="1">
    <citation type="journal article" date="2013" name="Stand. Genomic Sci.">
        <title>Genomic Encyclopedia of Type Strains, Phase I: The one thousand microbial genomes (KMG-I) project.</title>
        <authorList>
            <person name="Kyrpides N.C."/>
            <person name="Woyke T."/>
            <person name="Eisen J.A."/>
            <person name="Garrity G."/>
            <person name="Lilburn T.G."/>
            <person name="Beck B.J."/>
            <person name="Whitman W.B."/>
            <person name="Hugenholtz P."/>
            <person name="Klenk H.P."/>
        </authorList>
    </citation>
    <scope>NUCLEOTIDE SEQUENCE [LARGE SCALE GENOMIC DNA]</scope>
    <source>
        <strain evidence="1 2">DSM 13484</strain>
    </source>
</reference>
<dbReference type="SUPFAM" id="SSF49464">
    <property type="entry name" value="Carboxypeptidase regulatory domain-like"/>
    <property type="match status" value="1"/>
</dbReference>
<keyword evidence="1" id="KW-0645">Protease</keyword>
<dbReference type="GO" id="GO:0004180">
    <property type="term" value="F:carboxypeptidase activity"/>
    <property type="evidence" value="ECO:0007669"/>
    <property type="project" value="UniProtKB-KW"/>
</dbReference>
<dbReference type="Pfam" id="PF13715">
    <property type="entry name" value="CarbopepD_reg_2"/>
    <property type="match status" value="1"/>
</dbReference>
<evidence type="ECO:0000313" key="2">
    <source>
        <dbReference type="Proteomes" id="UP000316778"/>
    </source>
</evidence>
<dbReference type="SUPFAM" id="SSF56935">
    <property type="entry name" value="Porins"/>
    <property type="match status" value="1"/>
</dbReference>
<dbReference type="EMBL" id="VLLG01000004">
    <property type="protein sequence ID" value="TWI86470.1"/>
    <property type="molecule type" value="Genomic_DNA"/>
</dbReference>
<dbReference type="AlphaFoldDB" id="A0A562T0D5"/>
<protein>
    <submittedName>
        <fullName evidence="1">Carboxypeptidase-like protein</fullName>
    </submittedName>
</protein>
<name>A0A562T0D5_CHIJA</name>
<gene>
    <name evidence="1" type="ORF">LX66_3728</name>
</gene>
<sequence>MALLSYSNVFPQDKKIEGTVKSVKGETLPYATVTIRSLDKDAAIIAFAQTNANGYFKLNVPVDGNYLLNISMLGYEAVSIQVNAAPAPLSIVLTPRDIHLREVIVKDFTPVKFKNDTTSYTLSHFSDGTERNMEEVLKKLPGIRVSDNGTITFNGKSIDRILIDGEDFFSRTYKVLSKNITPGLVEKVDAIENFNEEKLLKGIQRSDKVVLNFNFRKKLAANVFGSGSMGGGIKDRYIANTTLFSFLNKTRLGVIGNINNVGIETLDEAKYNLNIREVDNPQSRAEDNPLTLPVDIPKPFVPNVDQNRYLNNRARLGAVQVNHTFSSQLKLNAYGYLQRDRNTGNVYSLSRYFLQDSILQISESGQNMYHSKQSLLRSRLEYAPDSLSVVRLTGLYAVNDPYSNTGLVSSVAERIETINGMAGEHAATAFIKLGYLRRLSAFTAINLEYERTSINTEQTLLLHSDSADRYTLLFAGKDSLSGLIQQFKLPQYRSSFRGHYMGVRGKHSYEASMTLATDEAIVRSDIYVNGTERIEEASYRNDLHFKRTQYALEARNEMAFNNKVKVTAALSANNIQLQWRNKINAQHKSLSVFFLQPAIAARVNFKRTSRLSLSAVLNTLVSSPTDLYTGWVFTDYRNVLANKPEYNISREAAINIAYVYFSREKYLNLLVSGDFRWRTSPYIINYQVNELLNIYNRTPANVTNANMNINAVLDKFIYTLKSRAGLRCGFSDISINRRVNNAPIRSDNVYNYGVGGFIVTAFDKMFNFSVESKFNKIALAGNNKSSSFNPLILQNKISVKLSPVKSVTARISFEEIRWPNLRSDFLDAVVIFTPRHNTKYSFEIRGTNLLNTSSLSFDNITNTAANRNIYSLVPRIIYGSVLFNIGKGR</sequence>
<proteinExistence type="predicted"/>
<dbReference type="Gene3D" id="2.60.40.1120">
    <property type="entry name" value="Carboxypeptidase-like, regulatory domain"/>
    <property type="match status" value="1"/>
</dbReference>
<comment type="caution">
    <text evidence="1">The sequence shown here is derived from an EMBL/GenBank/DDBJ whole genome shotgun (WGS) entry which is preliminary data.</text>
</comment>
<dbReference type="InterPro" id="IPR008969">
    <property type="entry name" value="CarboxyPept-like_regulatory"/>
</dbReference>
<keyword evidence="2" id="KW-1185">Reference proteome</keyword>
<dbReference type="Proteomes" id="UP000316778">
    <property type="component" value="Unassembled WGS sequence"/>
</dbReference>